<protein>
    <recommendedName>
        <fullName evidence="3">UBC core domain-containing protein</fullName>
    </recommendedName>
</protein>
<dbReference type="Pfam" id="PF00179">
    <property type="entry name" value="UQ_con"/>
    <property type="match status" value="1"/>
</dbReference>
<name>A0A7S2Z020_9CHLO</name>
<feature type="compositionally biased region" description="Basic and acidic residues" evidence="1">
    <location>
        <begin position="158"/>
        <end position="167"/>
    </location>
</feature>
<dbReference type="SMART" id="SM00212">
    <property type="entry name" value="UBCc"/>
    <property type="match status" value="1"/>
</dbReference>
<evidence type="ECO:0000259" key="3">
    <source>
        <dbReference type="PROSITE" id="PS50127"/>
    </source>
</evidence>
<evidence type="ECO:0000256" key="1">
    <source>
        <dbReference type="SAM" id="MobiDB-lite"/>
    </source>
</evidence>
<feature type="compositionally biased region" description="Basic and acidic residues" evidence="1">
    <location>
        <begin position="230"/>
        <end position="241"/>
    </location>
</feature>
<evidence type="ECO:0000256" key="2">
    <source>
        <dbReference type="SAM" id="Phobius"/>
    </source>
</evidence>
<feature type="compositionally biased region" description="Gly residues" evidence="1">
    <location>
        <begin position="213"/>
        <end position="226"/>
    </location>
</feature>
<dbReference type="CDD" id="cd23799">
    <property type="entry name" value="UBCc_UBE2J"/>
    <property type="match status" value="1"/>
</dbReference>
<dbReference type="AlphaFoldDB" id="A0A7S2Z020"/>
<accession>A0A7S2Z020</accession>
<reference evidence="4" key="1">
    <citation type="submission" date="2021-01" db="EMBL/GenBank/DDBJ databases">
        <authorList>
            <person name="Corre E."/>
            <person name="Pelletier E."/>
            <person name="Niang G."/>
            <person name="Scheremetjew M."/>
            <person name="Finn R."/>
            <person name="Kale V."/>
            <person name="Holt S."/>
            <person name="Cochrane G."/>
            <person name="Meng A."/>
            <person name="Brown T."/>
            <person name="Cohen L."/>
        </authorList>
    </citation>
    <scope>NUCLEOTIDE SEQUENCE</scope>
    <source>
        <strain evidence="4">RCC856</strain>
    </source>
</reference>
<dbReference type="PROSITE" id="PS50127">
    <property type="entry name" value="UBC_2"/>
    <property type="match status" value="1"/>
</dbReference>
<sequence>MKTLLADRDQSEAATSSSSSSSRYPDVCIVAEALEENIFEWHFAINGQRGSDYEGGIYHGRILLPPEYPFKPPDFVMLTPSGRFQVGKRICLSISQHHPEHWQPSWSVRTALTALIAFMPTPGEGALGSLDFTQEEKERLARQSRGPAPTFGSAARQEVSRRVHEKMLLLVPPRNGGRSERDADGGPSANADVSASASQQQQAGAAPATPVGESGGGGNGSGGAGVGSKDALEQGRAREPARAMAPPPAEGGDIFWTTLLWMLVALATCAILKKVVEAFM</sequence>
<dbReference type="InterPro" id="IPR050113">
    <property type="entry name" value="Ub_conjugating_enzyme"/>
</dbReference>
<feature type="domain" description="UBC core" evidence="3">
    <location>
        <begin position="1"/>
        <end position="164"/>
    </location>
</feature>
<organism evidence="4">
    <name type="scientific">Chloropicon laureae</name>
    <dbReference type="NCBI Taxonomy" id="464258"/>
    <lineage>
        <taxon>Eukaryota</taxon>
        <taxon>Viridiplantae</taxon>
        <taxon>Chlorophyta</taxon>
        <taxon>Chloropicophyceae</taxon>
        <taxon>Chloropicales</taxon>
        <taxon>Chloropicaceae</taxon>
        <taxon>Chloropicon</taxon>
    </lineage>
</organism>
<dbReference type="PANTHER" id="PTHR24067">
    <property type="entry name" value="UBIQUITIN-CONJUGATING ENZYME E2"/>
    <property type="match status" value="1"/>
</dbReference>
<dbReference type="InterPro" id="IPR016135">
    <property type="entry name" value="UBQ-conjugating_enzyme/RWD"/>
</dbReference>
<dbReference type="InterPro" id="IPR000608">
    <property type="entry name" value="UBC"/>
</dbReference>
<feature type="compositionally biased region" description="Low complexity" evidence="1">
    <location>
        <begin position="188"/>
        <end position="208"/>
    </location>
</feature>
<feature type="compositionally biased region" description="Basic and acidic residues" evidence="1">
    <location>
        <begin position="1"/>
        <end position="11"/>
    </location>
</feature>
<proteinExistence type="predicted"/>
<feature type="transmembrane region" description="Helical" evidence="2">
    <location>
        <begin position="254"/>
        <end position="272"/>
    </location>
</feature>
<dbReference type="EMBL" id="HBHU01003479">
    <property type="protein sequence ID" value="CAE0014771.1"/>
    <property type="molecule type" value="Transcribed_RNA"/>
</dbReference>
<gene>
    <name evidence="4" type="ORF">CLAU1311_LOCUS2259</name>
</gene>
<evidence type="ECO:0000313" key="4">
    <source>
        <dbReference type="EMBL" id="CAE0014771.1"/>
    </source>
</evidence>
<dbReference type="Gene3D" id="3.10.110.10">
    <property type="entry name" value="Ubiquitin Conjugating Enzyme"/>
    <property type="match status" value="1"/>
</dbReference>
<dbReference type="SUPFAM" id="SSF54495">
    <property type="entry name" value="UBC-like"/>
    <property type="match status" value="1"/>
</dbReference>
<keyword evidence="2" id="KW-0472">Membrane</keyword>
<feature type="region of interest" description="Disordered" evidence="1">
    <location>
        <begin position="1"/>
        <end position="22"/>
    </location>
</feature>
<keyword evidence="2" id="KW-1133">Transmembrane helix</keyword>
<keyword evidence="2" id="KW-0812">Transmembrane</keyword>
<feature type="region of interest" description="Disordered" evidence="1">
    <location>
        <begin position="135"/>
        <end position="249"/>
    </location>
</feature>